<proteinExistence type="predicted"/>
<dbReference type="EMBL" id="VSSQ01061677">
    <property type="protein sequence ID" value="MPN14974.1"/>
    <property type="molecule type" value="Genomic_DNA"/>
</dbReference>
<comment type="caution">
    <text evidence="1">The sequence shown here is derived from an EMBL/GenBank/DDBJ whole genome shotgun (WGS) entry which is preliminary data.</text>
</comment>
<accession>A0A645FS11</accession>
<name>A0A645FS11_9ZZZZ</name>
<gene>
    <name evidence="1" type="ORF">SDC9_162303</name>
</gene>
<reference evidence="1" key="1">
    <citation type="submission" date="2019-08" db="EMBL/GenBank/DDBJ databases">
        <authorList>
            <person name="Kucharzyk K."/>
            <person name="Murdoch R.W."/>
            <person name="Higgins S."/>
            <person name="Loffler F."/>
        </authorList>
    </citation>
    <scope>NUCLEOTIDE SEQUENCE</scope>
</reference>
<dbReference type="AlphaFoldDB" id="A0A645FS11"/>
<protein>
    <submittedName>
        <fullName evidence="1">Uncharacterized protein</fullName>
    </submittedName>
</protein>
<sequence length="84" mass="9293">MNGFECPLVGGKSTVGGIHSPILIDIVIHRQRADNPFGGAVFRFVQIVPLQTQRTAGIHFIFQERSRLIEGDELQVVIEKVASH</sequence>
<evidence type="ECO:0000313" key="1">
    <source>
        <dbReference type="EMBL" id="MPN14974.1"/>
    </source>
</evidence>
<organism evidence="1">
    <name type="scientific">bioreactor metagenome</name>
    <dbReference type="NCBI Taxonomy" id="1076179"/>
    <lineage>
        <taxon>unclassified sequences</taxon>
        <taxon>metagenomes</taxon>
        <taxon>ecological metagenomes</taxon>
    </lineage>
</organism>